<evidence type="ECO:0000313" key="2">
    <source>
        <dbReference type="Proteomes" id="UP001164746"/>
    </source>
</evidence>
<protein>
    <submittedName>
        <fullName evidence="1">Uncharacterized protein</fullName>
    </submittedName>
</protein>
<proteinExistence type="predicted"/>
<organism evidence="1 2">
    <name type="scientific">Mya arenaria</name>
    <name type="common">Soft-shell clam</name>
    <dbReference type="NCBI Taxonomy" id="6604"/>
    <lineage>
        <taxon>Eukaryota</taxon>
        <taxon>Metazoa</taxon>
        <taxon>Spiralia</taxon>
        <taxon>Lophotrochozoa</taxon>
        <taxon>Mollusca</taxon>
        <taxon>Bivalvia</taxon>
        <taxon>Autobranchia</taxon>
        <taxon>Heteroconchia</taxon>
        <taxon>Euheterodonta</taxon>
        <taxon>Imparidentia</taxon>
        <taxon>Neoheterodontei</taxon>
        <taxon>Myida</taxon>
        <taxon>Myoidea</taxon>
        <taxon>Myidae</taxon>
        <taxon>Mya</taxon>
    </lineage>
</organism>
<sequence>MTDSDFAYFRVLQPTITPSVVYKVCNRTDHRNMMHAIAKIWCRKNKWTDLLVCERCHLQISDTIVHVISECELSALLRSQLLSDRSSFVSETCSNGTYQLDIGVDNSENGGSSRSYDHYCLPVIHDVKTKESASPTTRNAPAETLFSAESSRMDVVPGSFGNFTSGVINENGSVLGSSRFACMQVRCPSASLEGIPFDVRVTVTASMSICKLSTSALSGDAYSVERLVDGDVAHIDLQNGDNYGSKFGVYMSSGTRKKALYLAREACCSGNEFVITDIAPDMGVALHYTCA</sequence>
<accession>A0ABY7F2E0</accession>
<name>A0ABY7F2E0_MYAAR</name>
<dbReference type="EMBL" id="CP111021">
    <property type="protein sequence ID" value="WAR16335.1"/>
    <property type="molecule type" value="Genomic_DNA"/>
</dbReference>
<evidence type="ECO:0000313" key="1">
    <source>
        <dbReference type="EMBL" id="WAR16335.1"/>
    </source>
</evidence>
<dbReference type="Proteomes" id="UP001164746">
    <property type="component" value="Chromosome 10"/>
</dbReference>
<gene>
    <name evidence="1" type="ORF">MAR_030929</name>
</gene>
<reference evidence="1" key="1">
    <citation type="submission" date="2022-11" db="EMBL/GenBank/DDBJ databases">
        <title>Centuries of genome instability and evolution in soft-shell clam transmissible cancer (bioRxiv).</title>
        <authorList>
            <person name="Hart S.F.M."/>
            <person name="Yonemitsu M.A."/>
            <person name="Giersch R.M."/>
            <person name="Beal B.F."/>
            <person name="Arriagada G."/>
            <person name="Davis B.W."/>
            <person name="Ostrander E.A."/>
            <person name="Goff S.P."/>
            <person name="Metzger M.J."/>
        </authorList>
    </citation>
    <scope>NUCLEOTIDE SEQUENCE</scope>
    <source>
        <strain evidence="1">MELC-2E11</strain>
        <tissue evidence="1">Siphon/mantle</tissue>
    </source>
</reference>
<keyword evidence="2" id="KW-1185">Reference proteome</keyword>